<sequence>MTSLRGQRALGPAATVLVLGLLAGGCGSGGGDEERAVAAPSTPPPTGTGPYPTPSAPATHPPEAAVPEPESTDEPRGGTVLPRDVDRTDADAVSEGALKVLWTFDTTTDSGPHDAEVRAADAGWLTGAYADRLRAQRPRTIPGVQWQEWAEHRAHTTVVPRKTADAAQPPDTDTGAWRQWTVTATPSGRRQWTGEPAVVTVFLHLTRTAGDQPWRVADVTVH</sequence>
<reference evidence="2" key="1">
    <citation type="journal article" date="2022" name="bioRxiv">
        <title>Discovery and biosynthetic assessment of Streptomyces ortus sp nov. isolated from a deep-sea sponge.</title>
        <authorList>
            <person name="Williams S.E."/>
        </authorList>
    </citation>
    <scope>NUCLEOTIDE SEQUENCE</scope>
    <source>
        <strain evidence="2">A15ISP2-DRY2</strain>
    </source>
</reference>
<keyword evidence="3" id="KW-1185">Reference proteome</keyword>
<evidence type="ECO:0000256" key="1">
    <source>
        <dbReference type="SAM" id="MobiDB-lite"/>
    </source>
</evidence>
<dbReference type="EMBL" id="JAIFZO010000002">
    <property type="protein sequence ID" value="MCX4233220.1"/>
    <property type="molecule type" value="Genomic_DNA"/>
</dbReference>
<feature type="compositionally biased region" description="Pro residues" evidence="1">
    <location>
        <begin position="41"/>
        <end position="55"/>
    </location>
</feature>
<dbReference type="RefSeq" id="WP_267026178.1">
    <property type="nucleotide sequence ID" value="NZ_JAIFZO010000002.1"/>
</dbReference>
<gene>
    <name evidence="2" type="ORF">K3769_10570</name>
</gene>
<dbReference type="PROSITE" id="PS51257">
    <property type="entry name" value="PROKAR_LIPOPROTEIN"/>
    <property type="match status" value="1"/>
</dbReference>
<evidence type="ECO:0000313" key="2">
    <source>
        <dbReference type="EMBL" id="MCX4233220.1"/>
    </source>
</evidence>
<protein>
    <recommendedName>
        <fullName evidence="4">Lipoprotein</fullName>
    </recommendedName>
</protein>
<dbReference type="Proteomes" id="UP001165590">
    <property type="component" value="Unassembled WGS sequence"/>
</dbReference>
<proteinExistence type="predicted"/>
<organism evidence="2 3">
    <name type="scientific">Streptomyces ortus</name>
    <dbReference type="NCBI Taxonomy" id="2867268"/>
    <lineage>
        <taxon>Bacteria</taxon>
        <taxon>Bacillati</taxon>
        <taxon>Actinomycetota</taxon>
        <taxon>Actinomycetes</taxon>
        <taxon>Kitasatosporales</taxon>
        <taxon>Streptomycetaceae</taxon>
        <taxon>Streptomyces</taxon>
    </lineage>
</organism>
<evidence type="ECO:0000313" key="3">
    <source>
        <dbReference type="Proteomes" id="UP001165590"/>
    </source>
</evidence>
<accession>A0ABT3V3J9</accession>
<evidence type="ECO:0008006" key="4">
    <source>
        <dbReference type="Google" id="ProtNLM"/>
    </source>
</evidence>
<name>A0ABT3V3J9_9ACTN</name>
<comment type="caution">
    <text evidence="2">The sequence shown here is derived from an EMBL/GenBank/DDBJ whole genome shotgun (WGS) entry which is preliminary data.</text>
</comment>
<feature type="region of interest" description="Disordered" evidence="1">
    <location>
        <begin position="22"/>
        <end position="92"/>
    </location>
</feature>